<organism evidence="1 2">
    <name type="scientific">Nocardioides astragali</name>
    <dbReference type="NCBI Taxonomy" id="1776736"/>
    <lineage>
        <taxon>Bacteria</taxon>
        <taxon>Bacillati</taxon>
        <taxon>Actinomycetota</taxon>
        <taxon>Actinomycetes</taxon>
        <taxon>Propionibacteriales</taxon>
        <taxon>Nocardioidaceae</taxon>
        <taxon>Nocardioides</taxon>
    </lineage>
</organism>
<reference evidence="2" key="1">
    <citation type="journal article" date="2019" name="Int. J. Syst. Evol. Microbiol.">
        <title>The Global Catalogue of Microorganisms (GCM) 10K type strain sequencing project: providing services to taxonomists for standard genome sequencing and annotation.</title>
        <authorList>
            <consortium name="The Broad Institute Genomics Platform"/>
            <consortium name="The Broad Institute Genome Sequencing Center for Infectious Disease"/>
            <person name="Wu L."/>
            <person name="Ma J."/>
        </authorList>
    </citation>
    <scope>NUCLEOTIDE SEQUENCE [LARGE SCALE GENOMIC DNA]</scope>
    <source>
        <strain evidence="2">FCH27</strain>
    </source>
</reference>
<sequence length="104" mass="10994">MKVFLVVIVVGLLIVVVDLLVGIAHIVTAPDGGSSGIVAAHRELLAPLIEPRLPASAHRALEARAIAAAGITCMQAATEEWVRLRGRADIAELYDIAVRAARRP</sequence>
<protein>
    <submittedName>
        <fullName evidence="1">Uncharacterized protein</fullName>
    </submittedName>
</protein>
<dbReference type="RefSeq" id="WP_255892056.1">
    <property type="nucleotide sequence ID" value="NZ_JAFMZM010000005.1"/>
</dbReference>
<dbReference type="EMBL" id="JBHTCH010000021">
    <property type="protein sequence ID" value="MFC7362213.1"/>
    <property type="molecule type" value="Genomic_DNA"/>
</dbReference>
<accession>A0ABW2N7J1</accession>
<dbReference type="Proteomes" id="UP001596524">
    <property type="component" value="Unassembled WGS sequence"/>
</dbReference>
<evidence type="ECO:0000313" key="2">
    <source>
        <dbReference type="Proteomes" id="UP001596524"/>
    </source>
</evidence>
<comment type="caution">
    <text evidence="1">The sequence shown here is derived from an EMBL/GenBank/DDBJ whole genome shotgun (WGS) entry which is preliminary data.</text>
</comment>
<name>A0ABW2N7J1_9ACTN</name>
<evidence type="ECO:0000313" key="1">
    <source>
        <dbReference type="EMBL" id="MFC7362213.1"/>
    </source>
</evidence>
<keyword evidence="2" id="KW-1185">Reference proteome</keyword>
<gene>
    <name evidence="1" type="ORF">ACFQO6_18220</name>
</gene>
<proteinExistence type="predicted"/>
<dbReference type="Gene3D" id="1.10.357.10">
    <property type="entry name" value="Tetracycline Repressor, domain 2"/>
    <property type="match status" value="1"/>
</dbReference>